<name>A0A3N5BRD3_9BACI</name>
<keyword evidence="1" id="KW-0472">Membrane</keyword>
<feature type="transmembrane region" description="Helical" evidence="1">
    <location>
        <begin position="6"/>
        <end position="25"/>
    </location>
</feature>
<evidence type="ECO:0000313" key="3">
    <source>
        <dbReference type="Proteomes" id="UP000276443"/>
    </source>
</evidence>
<reference evidence="2 3" key="1">
    <citation type="submission" date="2018-11" db="EMBL/GenBank/DDBJ databases">
        <title>Genomic Encyclopedia of Type Strains, Phase IV (KMG-IV): sequencing the most valuable type-strain genomes for metagenomic binning, comparative biology and taxonomic classification.</title>
        <authorList>
            <person name="Goeker M."/>
        </authorList>
    </citation>
    <scope>NUCLEOTIDE SEQUENCE [LARGE SCALE GENOMIC DNA]</scope>
    <source>
        <strain evidence="2 3">DSM 18090</strain>
    </source>
</reference>
<keyword evidence="3" id="KW-1185">Reference proteome</keyword>
<proteinExistence type="predicted"/>
<accession>A0A3N5BRD3</accession>
<dbReference type="Proteomes" id="UP000276443">
    <property type="component" value="Unassembled WGS sequence"/>
</dbReference>
<evidence type="ECO:0000313" key="2">
    <source>
        <dbReference type="EMBL" id="RPF52278.1"/>
    </source>
</evidence>
<organism evidence="2 3">
    <name type="scientific">Aquisalibacillus elongatus</name>
    <dbReference type="NCBI Taxonomy" id="485577"/>
    <lineage>
        <taxon>Bacteria</taxon>
        <taxon>Bacillati</taxon>
        <taxon>Bacillota</taxon>
        <taxon>Bacilli</taxon>
        <taxon>Bacillales</taxon>
        <taxon>Bacillaceae</taxon>
        <taxon>Aquisalibacillus</taxon>
    </lineage>
</organism>
<comment type="caution">
    <text evidence="2">The sequence shown here is derived from an EMBL/GenBank/DDBJ whole genome shotgun (WGS) entry which is preliminary data.</text>
</comment>
<dbReference type="AlphaFoldDB" id="A0A3N5BRD3"/>
<sequence>MESLDTVMGIVSLALLATFIGYCLFDNAKH</sequence>
<keyword evidence="1" id="KW-1133">Transmembrane helix</keyword>
<evidence type="ECO:0000256" key="1">
    <source>
        <dbReference type="SAM" id="Phobius"/>
    </source>
</evidence>
<dbReference type="EMBL" id="RKRF01000010">
    <property type="protein sequence ID" value="RPF52278.1"/>
    <property type="molecule type" value="Genomic_DNA"/>
</dbReference>
<protein>
    <submittedName>
        <fullName evidence="2">Uncharacterized protein</fullName>
    </submittedName>
</protein>
<keyword evidence="1" id="KW-0812">Transmembrane</keyword>
<gene>
    <name evidence="2" type="ORF">EDC24_2271</name>
</gene>